<dbReference type="Gene3D" id="3.30.420.10">
    <property type="entry name" value="Ribonuclease H-like superfamily/Ribonuclease H"/>
    <property type="match status" value="1"/>
</dbReference>
<dbReference type="GO" id="GO:0015074">
    <property type="term" value="P:DNA integration"/>
    <property type="evidence" value="ECO:0007669"/>
    <property type="project" value="InterPro"/>
</dbReference>
<dbReference type="Gene3D" id="2.30.30.850">
    <property type="match status" value="1"/>
</dbReference>
<evidence type="ECO:0000259" key="2">
    <source>
        <dbReference type="PROSITE" id="PS50994"/>
    </source>
</evidence>
<feature type="compositionally biased region" description="Pro residues" evidence="1">
    <location>
        <begin position="341"/>
        <end position="353"/>
    </location>
</feature>
<dbReference type="PROSITE" id="PS50994">
    <property type="entry name" value="INTEGRASE"/>
    <property type="match status" value="1"/>
</dbReference>
<feature type="domain" description="Integrase catalytic" evidence="2">
    <location>
        <begin position="33"/>
        <end position="193"/>
    </location>
</feature>
<dbReference type="InterPro" id="IPR036533">
    <property type="entry name" value="BAG_dom_sf"/>
</dbReference>
<accession>A0AAR5P0N8</accession>
<dbReference type="AlphaFoldDB" id="A0AAR5P0N8"/>
<dbReference type="SUPFAM" id="SSF53098">
    <property type="entry name" value="Ribonuclease H-like"/>
    <property type="match status" value="1"/>
</dbReference>
<dbReference type="InterPro" id="IPR012337">
    <property type="entry name" value="RNaseH-like_sf"/>
</dbReference>
<keyword evidence="5" id="KW-1185">Reference proteome</keyword>
<dbReference type="InterPro" id="IPR003103">
    <property type="entry name" value="BAG_domain"/>
</dbReference>
<sequence length="479" mass="54289">MHLEIQRYTHQCLICATAKAQQRQNAAPMTARSSRYPFEMLALDILGPYPESGPQKNTYVLQVEDVFSRWLEAKAFPEIHGRDIATYLEEEMFSRYGAPRVIISDNGTPFTSNAFQRLCRERQIQHRTTSVYHQRAKTSERRAQELKKVLRILLTGKPENQWGKYLSSALKVLRSRKNRATGETPASIVLGYELPCPGDWSTQYAKYRRTLTPQQRKNHNREVFERQLVFQKEYSSDVRPPVSFAPSDKVMTKNRQPGAFGPKWTGPWDIITATGQSTYKVLINGRQWNVHVDELRPAPPGNPEPIPDDDIDYASESESEEEFEFGEDFRRTSEPSEEPMPSSPPRPESPTPGPSSVLTEEENTALAQIHAIRAQGRTKEPVLGQLSLAPNLQLAAKTVEELTKHMLKLDTVDTRKNLRLRAERKQAIEELESLAQRVEATNANQESVGIPRAPEGIGFPTSIPRVPNPVALRGMNPKK</sequence>
<dbReference type="InterPro" id="IPR001584">
    <property type="entry name" value="Integrase_cat-core"/>
</dbReference>
<dbReference type="GO" id="GO:0003676">
    <property type="term" value="F:nucleic acid binding"/>
    <property type="evidence" value="ECO:0007669"/>
    <property type="project" value="InterPro"/>
</dbReference>
<organism evidence="4 5">
    <name type="scientific">Dendroctonus ponderosae</name>
    <name type="common">Mountain pine beetle</name>
    <dbReference type="NCBI Taxonomy" id="77166"/>
    <lineage>
        <taxon>Eukaryota</taxon>
        <taxon>Metazoa</taxon>
        <taxon>Ecdysozoa</taxon>
        <taxon>Arthropoda</taxon>
        <taxon>Hexapoda</taxon>
        <taxon>Insecta</taxon>
        <taxon>Pterygota</taxon>
        <taxon>Neoptera</taxon>
        <taxon>Endopterygota</taxon>
        <taxon>Coleoptera</taxon>
        <taxon>Polyphaga</taxon>
        <taxon>Cucujiformia</taxon>
        <taxon>Curculionidae</taxon>
        <taxon>Scolytinae</taxon>
        <taxon>Dendroctonus</taxon>
    </lineage>
</organism>
<dbReference type="Pfam" id="PF00665">
    <property type="entry name" value="rve"/>
    <property type="match status" value="1"/>
</dbReference>
<protein>
    <recommendedName>
        <fullName evidence="6">Integrase catalytic domain-containing protein</fullName>
    </recommendedName>
</protein>
<evidence type="ECO:0008006" key="6">
    <source>
        <dbReference type="Google" id="ProtNLM"/>
    </source>
</evidence>
<name>A0AAR5P0N8_DENPD</name>
<feature type="region of interest" description="Disordered" evidence="1">
    <location>
        <begin position="293"/>
        <end position="361"/>
    </location>
</feature>
<dbReference type="EnsemblMetazoa" id="XM_019898522.1">
    <property type="protein sequence ID" value="XP_019754081.1"/>
    <property type="gene ID" value="LOC109533248"/>
</dbReference>
<feature type="region of interest" description="Disordered" evidence="1">
    <location>
        <begin position="442"/>
        <end position="479"/>
    </location>
</feature>
<feature type="compositionally biased region" description="Acidic residues" evidence="1">
    <location>
        <begin position="306"/>
        <end position="326"/>
    </location>
</feature>
<evidence type="ECO:0000256" key="1">
    <source>
        <dbReference type="SAM" id="MobiDB-lite"/>
    </source>
</evidence>
<evidence type="ECO:0000259" key="3">
    <source>
        <dbReference type="PROSITE" id="PS51035"/>
    </source>
</evidence>
<proteinExistence type="predicted"/>
<dbReference type="GO" id="GO:0051087">
    <property type="term" value="F:protein-folding chaperone binding"/>
    <property type="evidence" value="ECO:0007669"/>
    <property type="project" value="InterPro"/>
</dbReference>
<evidence type="ECO:0000313" key="4">
    <source>
        <dbReference type="EnsemblMetazoa" id="XP_019754081.1"/>
    </source>
</evidence>
<evidence type="ECO:0000313" key="5">
    <source>
        <dbReference type="Proteomes" id="UP000019118"/>
    </source>
</evidence>
<dbReference type="KEGG" id="dpa:109533248"/>
<dbReference type="PANTHER" id="PTHR37984:SF5">
    <property type="entry name" value="PROTEIN NYNRIN-LIKE"/>
    <property type="match status" value="1"/>
</dbReference>
<dbReference type="PANTHER" id="PTHR37984">
    <property type="entry name" value="PROTEIN CBG26694"/>
    <property type="match status" value="1"/>
</dbReference>
<reference evidence="5" key="1">
    <citation type="journal article" date="2013" name="Genome Biol.">
        <title>Draft genome of the mountain pine beetle, Dendroctonus ponderosae Hopkins, a major forest pest.</title>
        <authorList>
            <person name="Keeling C.I."/>
            <person name="Yuen M.M."/>
            <person name="Liao N.Y."/>
            <person name="Docking T.R."/>
            <person name="Chan S.K."/>
            <person name="Taylor G.A."/>
            <person name="Palmquist D.L."/>
            <person name="Jackman S.D."/>
            <person name="Nguyen A."/>
            <person name="Li M."/>
            <person name="Henderson H."/>
            <person name="Janes J.K."/>
            <person name="Zhao Y."/>
            <person name="Pandoh P."/>
            <person name="Moore R."/>
            <person name="Sperling F.A."/>
            <person name="Huber D.P."/>
            <person name="Birol I."/>
            <person name="Jones S.J."/>
            <person name="Bohlmann J."/>
        </authorList>
    </citation>
    <scope>NUCLEOTIDE SEQUENCE</scope>
</reference>
<dbReference type="InterPro" id="IPR050951">
    <property type="entry name" value="Retrovirus_Pol_polyprotein"/>
</dbReference>
<dbReference type="SUPFAM" id="SSF63491">
    <property type="entry name" value="BAG domain"/>
    <property type="match status" value="1"/>
</dbReference>
<dbReference type="Gene3D" id="1.20.58.120">
    <property type="entry name" value="BAG domain"/>
    <property type="match status" value="1"/>
</dbReference>
<dbReference type="Pfam" id="PF02179">
    <property type="entry name" value="BAG"/>
    <property type="match status" value="1"/>
</dbReference>
<dbReference type="Proteomes" id="UP000019118">
    <property type="component" value="Unassembled WGS sequence"/>
</dbReference>
<dbReference type="PROSITE" id="PS51035">
    <property type="entry name" value="BAG"/>
    <property type="match status" value="1"/>
</dbReference>
<feature type="domain" description="BAG" evidence="3">
    <location>
        <begin position="400"/>
        <end position="442"/>
    </location>
</feature>
<dbReference type="InterPro" id="IPR036397">
    <property type="entry name" value="RNaseH_sf"/>
</dbReference>
<reference evidence="4" key="2">
    <citation type="submission" date="2024-08" db="UniProtKB">
        <authorList>
            <consortium name="EnsemblMetazoa"/>
        </authorList>
    </citation>
    <scope>IDENTIFICATION</scope>
</reference>
<dbReference type="GeneID" id="109533248"/>